<evidence type="ECO:0000256" key="2">
    <source>
        <dbReference type="ARBA" id="ARBA00022980"/>
    </source>
</evidence>
<reference evidence="5" key="1">
    <citation type="submission" date="2018-05" db="EMBL/GenBank/DDBJ databases">
        <authorList>
            <person name="Lanie J.A."/>
            <person name="Ng W.-L."/>
            <person name="Kazmierczak K.M."/>
            <person name="Andrzejewski T.M."/>
            <person name="Davidsen T.M."/>
            <person name="Wayne K.J."/>
            <person name="Tettelin H."/>
            <person name="Glass J.I."/>
            <person name="Rusch D."/>
            <person name="Podicherti R."/>
            <person name="Tsui H.-C.T."/>
            <person name="Winkler M.E."/>
        </authorList>
    </citation>
    <scope>NUCLEOTIDE SEQUENCE</scope>
</reference>
<name>A0A382GA56_9ZZZZ</name>
<dbReference type="EMBL" id="UINC01054253">
    <property type="protein sequence ID" value="SVB71732.1"/>
    <property type="molecule type" value="Genomic_DNA"/>
</dbReference>
<dbReference type="GO" id="GO:0003723">
    <property type="term" value="F:RNA binding"/>
    <property type="evidence" value="ECO:0007669"/>
    <property type="project" value="InterPro"/>
</dbReference>
<organism evidence="5">
    <name type="scientific">marine metagenome</name>
    <dbReference type="NCBI Taxonomy" id="408172"/>
    <lineage>
        <taxon>unclassified sequences</taxon>
        <taxon>metagenomes</taxon>
        <taxon>ecological metagenomes</taxon>
    </lineage>
</organism>
<keyword evidence="3" id="KW-0687">Ribonucleoprotein</keyword>
<dbReference type="InterPro" id="IPR028909">
    <property type="entry name" value="bL21-like"/>
</dbReference>
<dbReference type="HAMAP" id="MF_01363">
    <property type="entry name" value="Ribosomal_bL21"/>
    <property type="match status" value="1"/>
</dbReference>
<evidence type="ECO:0000313" key="5">
    <source>
        <dbReference type="EMBL" id="SVB71732.1"/>
    </source>
</evidence>
<dbReference type="GO" id="GO:0006412">
    <property type="term" value="P:translation"/>
    <property type="evidence" value="ECO:0007669"/>
    <property type="project" value="InterPro"/>
</dbReference>
<dbReference type="GO" id="GO:0003735">
    <property type="term" value="F:structural constituent of ribosome"/>
    <property type="evidence" value="ECO:0007669"/>
    <property type="project" value="InterPro"/>
</dbReference>
<dbReference type="AlphaFoldDB" id="A0A382GA56"/>
<evidence type="ECO:0000256" key="1">
    <source>
        <dbReference type="ARBA" id="ARBA00008563"/>
    </source>
</evidence>
<dbReference type="GO" id="GO:1990904">
    <property type="term" value="C:ribonucleoprotein complex"/>
    <property type="evidence" value="ECO:0007669"/>
    <property type="project" value="UniProtKB-KW"/>
</dbReference>
<dbReference type="PANTHER" id="PTHR21349">
    <property type="entry name" value="50S RIBOSOMAL PROTEIN L21"/>
    <property type="match status" value="1"/>
</dbReference>
<comment type="similarity">
    <text evidence="1">Belongs to the bacterial ribosomal protein bL21 family.</text>
</comment>
<evidence type="ECO:0000256" key="3">
    <source>
        <dbReference type="ARBA" id="ARBA00023274"/>
    </source>
</evidence>
<dbReference type="InterPro" id="IPR001787">
    <property type="entry name" value="Ribosomal_bL21"/>
</dbReference>
<dbReference type="PANTHER" id="PTHR21349:SF0">
    <property type="entry name" value="LARGE RIBOSOMAL SUBUNIT PROTEIN BL21M"/>
    <property type="match status" value="1"/>
</dbReference>
<proteinExistence type="inferred from homology"/>
<dbReference type="SUPFAM" id="SSF141091">
    <property type="entry name" value="L21p-like"/>
    <property type="match status" value="1"/>
</dbReference>
<dbReference type="GO" id="GO:0005840">
    <property type="term" value="C:ribosome"/>
    <property type="evidence" value="ECO:0007669"/>
    <property type="project" value="UniProtKB-KW"/>
</dbReference>
<protein>
    <recommendedName>
        <fullName evidence="6">50S ribosomal protein L21</fullName>
    </recommendedName>
</protein>
<gene>
    <name evidence="5" type="ORF">METZ01_LOCUS224586</name>
</gene>
<dbReference type="InterPro" id="IPR036164">
    <property type="entry name" value="bL21-like_sf"/>
</dbReference>
<keyword evidence="2" id="KW-0689">Ribosomal protein</keyword>
<dbReference type="NCBIfam" id="TIGR00061">
    <property type="entry name" value="L21"/>
    <property type="match status" value="1"/>
</dbReference>
<dbReference type="Pfam" id="PF00829">
    <property type="entry name" value="Ribosomal_L21p"/>
    <property type="match status" value="1"/>
</dbReference>
<accession>A0A382GA56</accession>
<feature type="region of interest" description="Disordered" evidence="4">
    <location>
        <begin position="106"/>
        <end position="153"/>
    </location>
</feature>
<sequence>MHALIEYAGKQFKVEEGSSIKVPHVQGKVGSKVSIDKILYFDDGKNKIVGTPLVNDAKIDGEITSHGQGRKVVVFKFKRRKAYQNKNTHRQDFTILKVSKLSVVKKKGAAKKPSANASKKTDDKKGPVIKVAPKTTPKKTVAKKYSAPKKDKE</sequence>
<evidence type="ECO:0008006" key="6">
    <source>
        <dbReference type="Google" id="ProtNLM"/>
    </source>
</evidence>
<evidence type="ECO:0000256" key="4">
    <source>
        <dbReference type="SAM" id="MobiDB-lite"/>
    </source>
</evidence>
<dbReference type="GO" id="GO:0005737">
    <property type="term" value="C:cytoplasm"/>
    <property type="evidence" value="ECO:0007669"/>
    <property type="project" value="UniProtKB-ARBA"/>
</dbReference>